<proteinExistence type="predicted"/>
<dbReference type="EMBL" id="PUEC01000029">
    <property type="protein sequence ID" value="PWB00916.1"/>
    <property type="molecule type" value="Genomic_DNA"/>
</dbReference>
<evidence type="ECO:0000313" key="2">
    <source>
        <dbReference type="Proteomes" id="UP000244905"/>
    </source>
</evidence>
<comment type="caution">
    <text evidence="1">The sequence shown here is derived from an EMBL/GenBank/DDBJ whole genome shotgun (WGS) entry which is preliminary data.</text>
</comment>
<dbReference type="Proteomes" id="UP000244905">
    <property type="component" value="Unassembled WGS sequence"/>
</dbReference>
<reference evidence="2" key="1">
    <citation type="submission" date="2018-02" db="EMBL/GenBank/DDBJ databases">
        <authorList>
            <person name="Clavel T."/>
            <person name="Strowig T."/>
        </authorList>
    </citation>
    <scope>NUCLEOTIDE SEQUENCE [LARGE SCALE GENOMIC DNA]</scope>
    <source>
        <strain evidence="2">DSM 103720</strain>
    </source>
</reference>
<organism evidence="1 2">
    <name type="scientific">Duncaniella muris</name>
    <dbReference type="NCBI Taxonomy" id="2094150"/>
    <lineage>
        <taxon>Bacteria</taxon>
        <taxon>Pseudomonadati</taxon>
        <taxon>Bacteroidota</taxon>
        <taxon>Bacteroidia</taxon>
        <taxon>Bacteroidales</taxon>
        <taxon>Muribaculaceae</taxon>
        <taxon>Duncaniella</taxon>
    </lineage>
</organism>
<protein>
    <submittedName>
        <fullName evidence="1">Uncharacterized protein</fullName>
    </submittedName>
</protein>
<name>A0A2V1IND0_9BACT</name>
<dbReference type="AlphaFoldDB" id="A0A2V1IND0"/>
<sequence length="116" mass="13066">MKFFHHTILKFLPLAIACLTGEICLSCSFSENSGSHTETVSSKVKDKKAYHLGEEHAERLLQYANNEDALQDGLLDIRARISNIRSKLGTQAAADYERGFTDYIRTNNDSLARILF</sequence>
<accession>A0A2V1IND0</accession>
<gene>
    <name evidence="1" type="ORF">C5O23_11430</name>
</gene>
<keyword evidence="2" id="KW-1185">Reference proteome</keyword>
<evidence type="ECO:0000313" key="1">
    <source>
        <dbReference type="EMBL" id="PWB00916.1"/>
    </source>
</evidence>